<name>A0A1R3IR24_9ROSI</name>
<comment type="caution">
    <text evidence="1">The sequence shown here is derived from an EMBL/GenBank/DDBJ whole genome shotgun (WGS) entry which is preliminary data.</text>
</comment>
<protein>
    <submittedName>
        <fullName evidence="1">Uncharacterized protein</fullName>
    </submittedName>
</protein>
<dbReference type="EMBL" id="AWUE01017774">
    <property type="protein sequence ID" value="OMO85016.1"/>
    <property type="molecule type" value="Genomic_DNA"/>
</dbReference>
<gene>
    <name evidence="1" type="ORF">COLO4_21791</name>
</gene>
<accession>A0A1R3IR24</accession>
<sequence length="35" mass="4002">MGSTADRWDVLHCCCCWPWQVLTDNKAVRLSHTAP</sequence>
<organism evidence="1 2">
    <name type="scientific">Corchorus olitorius</name>
    <dbReference type="NCBI Taxonomy" id="93759"/>
    <lineage>
        <taxon>Eukaryota</taxon>
        <taxon>Viridiplantae</taxon>
        <taxon>Streptophyta</taxon>
        <taxon>Embryophyta</taxon>
        <taxon>Tracheophyta</taxon>
        <taxon>Spermatophyta</taxon>
        <taxon>Magnoliopsida</taxon>
        <taxon>eudicotyledons</taxon>
        <taxon>Gunneridae</taxon>
        <taxon>Pentapetalae</taxon>
        <taxon>rosids</taxon>
        <taxon>malvids</taxon>
        <taxon>Malvales</taxon>
        <taxon>Malvaceae</taxon>
        <taxon>Grewioideae</taxon>
        <taxon>Apeibeae</taxon>
        <taxon>Corchorus</taxon>
    </lineage>
</organism>
<dbReference type="AlphaFoldDB" id="A0A1R3IR24"/>
<dbReference type="Proteomes" id="UP000187203">
    <property type="component" value="Unassembled WGS sequence"/>
</dbReference>
<evidence type="ECO:0000313" key="2">
    <source>
        <dbReference type="Proteomes" id="UP000187203"/>
    </source>
</evidence>
<keyword evidence="2" id="KW-1185">Reference proteome</keyword>
<evidence type="ECO:0000313" key="1">
    <source>
        <dbReference type="EMBL" id="OMO85016.1"/>
    </source>
</evidence>
<reference evidence="2" key="1">
    <citation type="submission" date="2013-09" db="EMBL/GenBank/DDBJ databases">
        <title>Corchorus olitorius genome sequencing.</title>
        <authorList>
            <person name="Alam M."/>
            <person name="Haque M.S."/>
            <person name="Islam M.S."/>
            <person name="Emdad E.M."/>
            <person name="Islam M.M."/>
            <person name="Ahmed B."/>
            <person name="Halim A."/>
            <person name="Hossen Q.M.M."/>
            <person name="Hossain M.Z."/>
            <person name="Ahmed R."/>
            <person name="Khan M.M."/>
            <person name="Islam R."/>
            <person name="Rashid M.M."/>
            <person name="Khan S.A."/>
            <person name="Rahman M.S."/>
            <person name="Alam M."/>
            <person name="Yahiya A.S."/>
            <person name="Khan M.S."/>
            <person name="Azam M.S."/>
            <person name="Haque T."/>
            <person name="Lashkar M.Z.H."/>
            <person name="Akhand A.I."/>
            <person name="Morshed G."/>
            <person name="Roy S."/>
            <person name="Uddin K.S."/>
            <person name="Rabeya T."/>
            <person name="Hossain A.S."/>
            <person name="Chowdhury A."/>
            <person name="Snigdha A.R."/>
            <person name="Mortoza M.S."/>
            <person name="Matin S.A."/>
            <person name="Hoque S.M.E."/>
            <person name="Islam M.K."/>
            <person name="Roy D.K."/>
            <person name="Haider R."/>
            <person name="Moosa M.M."/>
            <person name="Elias S.M."/>
            <person name="Hasan A.M."/>
            <person name="Jahan S."/>
            <person name="Shafiuddin M."/>
            <person name="Mahmood N."/>
            <person name="Shommy N.S."/>
        </authorList>
    </citation>
    <scope>NUCLEOTIDE SEQUENCE [LARGE SCALE GENOMIC DNA]</scope>
    <source>
        <strain evidence="2">cv. O-4</strain>
    </source>
</reference>
<proteinExistence type="predicted"/>